<keyword evidence="16" id="KW-0472">Membrane</keyword>
<dbReference type="InterPro" id="IPR009075">
    <property type="entry name" value="AcylCo_DH/oxidase_C"/>
</dbReference>
<keyword evidence="11" id="KW-0809">Transit peptide</keyword>
<comment type="subunit">
    <text evidence="20">Homodimer. Homodimerizes after import into the mitochondrion.</text>
</comment>
<keyword evidence="13 28" id="KW-0560">Oxidoreductase</keyword>
<dbReference type="InterPro" id="IPR006089">
    <property type="entry name" value="Acyl-CoA_DH_CS"/>
</dbReference>
<dbReference type="Gene3D" id="1.20.140.10">
    <property type="entry name" value="Butyryl-CoA Dehydrogenase, subunit A, domain 3"/>
    <property type="match status" value="2"/>
</dbReference>
<comment type="catalytic activity">
    <reaction evidence="21">
        <text>dodecanoyl-CoA + oxidized [electron-transfer flavoprotein] + H(+) = (2E)-dodecenoyl-CoA + reduced [electron-transfer flavoprotein]</text>
        <dbReference type="Rhea" id="RHEA:47296"/>
        <dbReference type="Rhea" id="RHEA-COMP:10685"/>
        <dbReference type="Rhea" id="RHEA-COMP:10686"/>
        <dbReference type="ChEBI" id="CHEBI:15378"/>
        <dbReference type="ChEBI" id="CHEBI:57330"/>
        <dbReference type="ChEBI" id="CHEBI:57375"/>
        <dbReference type="ChEBI" id="CHEBI:57692"/>
        <dbReference type="ChEBI" id="CHEBI:58307"/>
    </reaction>
    <physiologicalReaction direction="left-to-right" evidence="21">
        <dbReference type="Rhea" id="RHEA:47297"/>
    </physiologicalReaction>
</comment>
<dbReference type="EMBL" id="MNPL01028839">
    <property type="protein sequence ID" value="OQR67437.1"/>
    <property type="molecule type" value="Genomic_DNA"/>
</dbReference>
<dbReference type="Gene3D" id="2.40.110.10">
    <property type="entry name" value="Butyryl-CoA Dehydrogenase, subunit A, domain 2"/>
    <property type="match status" value="1"/>
</dbReference>
<dbReference type="InterPro" id="IPR006091">
    <property type="entry name" value="Acyl-CoA_Oxase/DH_mid-dom"/>
</dbReference>
<dbReference type="FunFam" id="1.20.140.10:FF:000008">
    <property type="entry name" value="acyl-CoA dehydrogenase family member 9, mitochondrial"/>
    <property type="match status" value="1"/>
</dbReference>
<feature type="domain" description="Acyl-CoA dehydrogenase/oxidase N-terminal" evidence="31">
    <location>
        <begin position="29"/>
        <end position="135"/>
    </location>
</feature>
<keyword evidence="6 28" id="KW-0285">Flavoprotein</keyword>
<dbReference type="PANTHER" id="PTHR43884">
    <property type="entry name" value="ACYL-COA DEHYDROGENASE"/>
    <property type="match status" value="1"/>
</dbReference>
<dbReference type="InterPro" id="IPR036250">
    <property type="entry name" value="AcylCo_DH-like_C"/>
</dbReference>
<evidence type="ECO:0000256" key="1">
    <source>
        <dbReference type="ARBA" id="ARBA00001974"/>
    </source>
</evidence>
<comment type="subcellular location">
    <subcellularLocation>
        <location evidence="2">Mitochondrion inner membrane</location>
        <topology evidence="2">Peripheral membrane protein</topology>
    </subcellularLocation>
</comment>
<dbReference type="CDD" id="cd01161">
    <property type="entry name" value="VLCAD"/>
    <property type="match status" value="1"/>
</dbReference>
<gene>
    <name evidence="33" type="ORF">BIW11_13533</name>
</gene>
<evidence type="ECO:0000256" key="6">
    <source>
        <dbReference type="ARBA" id="ARBA00022630"/>
    </source>
</evidence>
<dbReference type="FunFam" id="2.40.110.10:FF:000006">
    <property type="entry name" value="very long-chain specific acyl-CoA dehydrogenase, mitochondrial"/>
    <property type="match status" value="1"/>
</dbReference>
<dbReference type="STRING" id="418985.A0A1V9X1T8"/>
<dbReference type="FunCoup" id="A0A1V9X1T8">
    <property type="interactions" value="702"/>
</dbReference>
<dbReference type="Proteomes" id="UP000192247">
    <property type="component" value="Unassembled WGS sequence"/>
</dbReference>
<evidence type="ECO:0000256" key="8">
    <source>
        <dbReference type="ARBA" id="ARBA00022799"/>
    </source>
</evidence>
<evidence type="ECO:0000256" key="21">
    <source>
        <dbReference type="ARBA" id="ARBA00047893"/>
    </source>
</evidence>
<comment type="function">
    <text evidence="19">Very long-chain specific acyl-CoA dehydrogenase is one of the acyl-CoA dehydrogenases that catalyze the first step of mitochondrial fatty acid beta-oxidation, an aerobic process breaking down fatty acids into acetyl-CoA and allowing the production of energy from fats. The first step of fatty acid beta-oxidation consists in the removal of one hydrogen from C-2 and C-3 of the straight-chain fatty acyl-CoA thioester, resulting in the formation of trans-2-enoyl-CoA. Among the different mitochondrial acyl-CoA dehydrogenases, very long-chain specific acyl-CoA dehydrogenase acts specifically on acyl-CoAs with saturated 12 to 24 carbons long primary chains.</text>
</comment>
<dbReference type="InterPro" id="IPR013786">
    <property type="entry name" value="AcylCoA_DH/ox_N"/>
</dbReference>
<dbReference type="Pfam" id="PF00441">
    <property type="entry name" value="Acyl-CoA_dh_1"/>
    <property type="match status" value="1"/>
</dbReference>
<keyword evidence="15" id="KW-0496">Mitochondrion</keyword>
<evidence type="ECO:0000256" key="5">
    <source>
        <dbReference type="ARBA" id="ARBA00022553"/>
    </source>
</evidence>
<dbReference type="Gene3D" id="1.10.540.10">
    <property type="entry name" value="Acyl-CoA dehydrogenase/oxidase, N-terminal domain"/>
    <property type="match status" value="1"/>
</dbReference>
<evidence type="ECO:0000259" key="29">
    <source>
        <dbReference type="Pfam" id="PF00441"/>
    </source>
</evidence>
<evidence type="ECO:0000256" key="18">
    <source>
        <dbReference type="ARBA" id="ARBA00040902"/>
    </source>
</evidence>
<evidence type="ECO:0000256" key="20">
    <source>
        <dbReference type="ARBA" id="ARBA00046812"/>
    </source>
</evidence>
<reference evidence="33 34" key="1">
    <citation type="journal article" date="2017" name="Gigascience">
        <title>Draft genome of the honey bee ectoparasitic mite, Tropilaelaps mercedesae, is shaped by the parasitic life history.</title>
        <authorList>
            <person name="Dong X."/>
            <person name="Armstrong S.D."/>
            <person name="Xia D."/>
            <person name="Makepeace B.L."/>
            <person name="Darby A.C."/>
            <person name="Kadowaki T."/>
        </authorList>
    </citation>
    <scope>NUCLEOTIDE SEQUENCE [LARGE SCALE GENOMIC DNA]</scope>
    <source>
        <strain evidence="33">Wuxi-XJTLU</strain>
    </source>
</reference>
<dbReference type="SUPFAM" id="SSF56645">
    <property type="entry name" value="Acyl-CoA dehydrogenase NM domain-like"/>
    <property type="match status" value="1"/>
</dbReference>
<dbReference type="InterPro" id="IPR009100">
    <property type="entry name" value="AcylCoA_DH/oxidase_NM_dom_sf"/>
</dbReference>
<comment type="pathway">
    <text evidence="3">Lipid metabolism; mitochondrial fatty acid beta-oxidation.</text>
</comment>
<evidence type="ECO:0000256" key="2">
    <source>
        <dbReference type="ARBA" id="ARBA00004637"/>
    </source>
</evidence>
<sequence length="577" mass="62898">MNLFKGDADLTQVFPYPDVLTPEQLETTGMLANTCENFLMENNDAAKNDREGKIPDGILDQMKEMGAYGIQVPEEYGGIGANNQQYARLCEVLGYTDLALSVTLGAHQSIGFKALLLYGTDEQKAKYLPDLASGKVVAAYCLTEPGSGSDAMSISSKAVLSPDGKHYILNGEKVYISNGHTADVFTIFAKTPVEKDGEIKDRITAFLVERSFGVKNGPPEKKMGIKASNTTTLHFDNVKVPVENVLGKPGAGFKIAVNVLNNGRFGLGSAMCGTMRYCIEKATEYASQRKQFGRTLAAFGNVQEKLARMHMVHYMTESVAFALSGNMDRGFTDYHLEAAVSKILGSEAAWWVCDEAIQIHGGMGFMMEANLERVLRDLRIFRIFEGANDVLRLFIALQGLQFAGGHLKELQRAMANPAANLGLIFAEGSKRVKRAVGMSSATSLDAYVPAQLQMSAALASRSIEQFGAACESMLIKYGKNIIEEQFLLIRLANSTIDIHAMMCCLSRCTSSMQKELPSAQSELLLVEIICSELSERVARNLTALRSAEKLGNYKKMHKLAVEMCDSNGLTTTNPLGA</sequence>
<evidence type="ECO:0000313" key="33">
    <source>
        <dbReference type="EMBL" id="OQR67437.1"/>
    </source>
</evidence>
<evidence type="ECO:0000256" key="9">
    <source>
        <dbReference type="ARBA" id="ARBA00022827"/>
    </source>
</evidence>
<evidence type="ECO:0000259" key="32">
    <source>
        <dbReference type="Pfam" id="PF21343"/>
    </source>
</evidence>
<dbReference type="InterPro" id="IPR037069">
    <property type="entry name" value="AcylCoA_DH/ox_N_sf"/>
</dbReference>
<evidence type="ECO:0000256" key="24">
    <source>
        <dbReference type="ARBA" id="ARBA00049038"/>
    </source>
</evidence>
<evidence type="ECO:0000256" key="14">
    <source>
        <dbReference type="ARBA" id="ARBA00023098"/>
    </source>
</evidence>
<evidence type="ECO:0000259" key="30">
    <source>
        <dbReference type="Pfam" id="PF02770"/>
    </source>
</evidence>
<evidence type="ECO:0000256" key="22">
    <source>
        <dbReference type="ARBA" id="ARBA00047916"/>
    </source>
</evidence>
<dbReference type="GO" id="GO:0000062">
    <property type="term" value="F:fatty-acyl-CoA binding"/>
    <property type="evidence" value="ECO:0007669"/>
    <property type="project" value="TreeGrafter"/>
</dbReference>
<keyword evidence="34" id="KW-1185">Reference proteome</keyword>
<comment type="catalytic activity">
    <reaction evidence="27">
        <text>octadecanoyl-CoA + oxidized [electron-transfer flavoprotein] + H(+) = (2E)-octadecenoyl-CoA + reduced [electron-transfer flavoprotein]</text>
        <dbReference type="Rhea" id="RHEA:47240"/>
        <dbReference type="Rhea" id="RHEA-COMP:10685"/>
        <dbReference type="Rhea" id="RHEA-COMP:10686"/>
        <dbReference type="ChEBI" id="CHEBI:15378"/>
        <dbReference type="ChEBI" id="CHEBI:57394"/>
        <dbReference type="ChEBI" id="CHEBI:57692"/>
        <dbReference type="ChEBI" id="CHEBI:58307"/>
        <dbReference type="ChEBI" id="CHEBI:71412"/>
    </reaction>
    <physiologicalReaction direction="left-to-right" evidence="27">
        <dbReference type="Rhea" id="RHEA:47241"/>
    </physiologicalReaction>
</comment>
<dbReference type="PROSITE" id="PS00073">
    <property type="entry name" value="ACYL_COA_DH_2"/>
    <property type="match status" value="1"/>
</dbReference>
<organism evidence="33 34">
    <name type="scientific">Tropilaelaps mercedesae</name>
    <dbReference type="NCBI Taxonomy" id="418985"/>
    <lineage>
        <taxon>Eukaryota</taxon>
        <taxon>Metazoa</taxon>
        <taxon>Ecdysozoa</taxon>
        <taxon>Arthropoda</taxon>
        <taxon>Chelicerata</taxon>
        <taxon>Arachnida</taxon>
        <taxon>Acari</taxon>
        <taxon>Parasitiformes</taxon>
        <taxon>Mesostigmata</taxon>
        <taxon>Gamasina</taxon>
        <taxon>Dermanyssoidea</taxon>
        <taxon>Laelapidae</taxon>
        <taxon>Tropilaelaps</taxon>
    </lineage>
</organism>
<evidence type="ECO:0000256" key="27">
    <source>
        <dbReference type="ARBA" id="ARBA00049224"/>
    </source>
</evidence>
<dbReference type="InterPro" id="IPR046373">
    <property type="entry name" value="Acyl-CoA_Oxase/DH_mid-dom_sf"/>
</dbReference>
<evidence type="ECO:0000256" key="19">
    <source>
        <dbReference type="ARBA" id="ARBA00045422"/>
    </source>
</evidence>
<keyword evidence="8" id="KW-0702">S-nitrosylation</keyword>
<dbReference type="InterPro" id="IPR049448">
    <property type="entry name" value="ACAD9/ACADV-like_C"/>
</dbReference>
<feature type="domain" description="ACAD9/ACADV-like C-terminal" evidence="32">
    <location>
        <begin position="451"/>
        <end position="568"/>
    </location>
</feature>
<evidence type="ECO:0000256" key="16">
    <source>
        <dbReference type="ARBA" id="ARBA00023136"/>
    </source>
</evidence>
<dbReference type="Pfam" id="PF02770">
    <property type="entry name" value="Acyl-CoA_dh_M"/>
    <property type="match status" value="1"/>
</dbReference>
<evidence type="ECO:0000259" key="31">
    <source>
        <dbReference type="Pfam" id="PF02771"/>
    </source>
</evidence>
<evidence type="ECO:0000256" key="10">
    <source>
        <dbReference type="ARBA" id="ARBA00022832"/>
    </source>
</evidence>
<evidence type="ECO:0000256" key="26">
    <source>
        <dbReference type="ARBA" id="ARBA00049140"/>
    </source>
</evidence>
<dbReference type="GO" id="GO:0017099">
    <property type="term" value="F:very-long-chain fatty acyl-CoA dehydrogenase activity"/>
    <property type="evidence" value="ECO:0007669"/>
    <property type="project" value="UniProtKB-EC"/>
</dbReference>
<evidence type="ECO:0000256" key="25">
    <source>
        <dbReference type="ARBA" id="ARBA00049050"/>
    </source>
</evidence>
<proteinExistence type="inferred from homology"/>
<comment type="catalytic activity">
    <reaction evidence="22">
        <text>oxidized [electron-transfer flavoprotein] + hexadecanoyl-CoA + H(+) = (2E)-hexadecenoyl-CoA + reduced [electron-transfer flavoprotein]</text>
        <dbReference type="Rhea" id="RHEA:43448"/>
        <dbReference type="Rhea" id="RHEA-COMP:10685"/>
        <dbReference type="Rhea" id="RHEA-COMP:10686"/>
        <dbReference type="ChEBI" id="CHEBI:15378"/>
        <dbReference type="ChEBI" id="CHEBI:57379"/>
        <dbReference type="ChEBI" id="CHEBI:57692"/>
        <dbReference type="ChEBI" id="CHEBI:58307"/>
        <dbReference type="ChEBI" id="CHEBI:61526"/>
    </reaction>
    <physiologicalReaction direction="left-to-right" evidence="22">
        <dbReference type="Rhea" id="RHEA:43449"/>
    </physiologicalReaction>
</comment>
<dbReference type="Pfam" id="PF02771">
    <property type="entry name" value="Acyl-CoA_dh_N"/>
    <property type="match status" value="1"/>
</dbReference>
<keyword evidence="9 28" id="KW-0274">FAD</keyword>
<feature type="domain" description="Acyl-CoA dehydrogenase/oxidase C-terminal" evidence="29">
    <location>
        <begin position="250"/>
        <end position="396"/>
    </location>
</feature>
<keyword evidence="10" id="KW-0276">Fatty acid metabolism</keyword>
<accession>A0A1V9X1T8</accession>
<evidence type="ECO:0000256" key="13">
    <source>
        <dbReference type="ARBA" id="ARBA00023002"/>
    </source>
</evidence>
<dbReference type="GO" id="GO:0050660">
    <property type="term" value="F:flavin adenine dinucleotide binding"/>
    <property type="evidence" value="ECO:0007669"/>
    <property type="project" value="InterPro"/>
</dbReference>
<feature type="domain" description="Acyl-CoA oxidase/dehydrogenase middle" evidence="30">
    <location>
        <begin position="139"/>
        <end position="238"/>
    </location>
</feature>
<keyword evidence="5" id="KW-0597">Phosphoprotein</keyword>
<dbReference type="OrthoDB" id="2588832at2759"/>
<comment type="cofactor">
    <cofactor evidence="1 28">
        <name>FAD</name>
        <dbReference type="ChEBI" id="CHEBI:57692"/>
    </cofactor>
</comment>
<evidence type="ECO:0000256" key="23">
    <source>
        <dbReference type="ARBA" id="ARBA00048086"/>
    </source>
</evidence>
<comment type="similarity">
    <text evidence="4 28">Belongs to the acyl-CoA dehydrogenase family.</text>
</comment>
<dbReference type="SUPFAM" id="SSF47203">
    <property type="entry name" value="Acyl-CoA dehydrogenase C-terminal domain-like"/>
    <property type="match status" value="1"/>
</dbReference>
<keyword evidence="12" id="KW-0007">Acetylation</keyword>
<evidence type="ECO:0000256" key="28">
    <source>
        <dbReference type="RuleBase" id="RU362125"/>
    </source>
</evidence>
<comment type="catalytic activity">
    <reaction evidence="24">
        <text>tetradecanoyl-CoA + oxidized [electron-transfer flavoprotein] + H(+) = (2E)-tetradecenoyl-CoA + reduced [electron-transfer flavoprotein]</text>
        <dbReference type="Rhea" id="RHEA:47316"/>
        <dbReference type="Rhea" id="RHEA-COMP:10685"/>
        <dbReference type="Rhea" id="RHEA-COMP:10686"/>
        <dbReference type="ChEBI" id="CHEBI:15378"/>
        <dbReference type="ChEBI" id="CHEBI:57385"/>
        <dbReference type="ChEBI" id="CHEBI:57692"/>
        <dbReference type="ChEBI" id="CHEBI:58307"/>
        <dbReference type="ChEBI" id="CHEBI:61405"/>
    </reaction>
    <physiologicalReaction direction="left-to-right" evidence="24">
        <dbReference type="Rhea" id="RHEA:47317"/>
    </physiologicalReaction>
</comment>
<comment type="catalytic activity">
    <reaction evidence="25">
        <text>a very-long-chain 2,3-saturated fatty acyl-CoA + oxidized [electron-transfer flavoprotein] + H(+) = a very-long-chain (2E)-enoyl-CoA + reduced [electron-transfer flavoprotein]</text>
        <dbReference type="Rhea" id="RHEA:19181"/>
        <dbReference type="Rhea" id="RHEA-COMP:10685"/>
        <dbReference type="Rhea" id="RHEA-COMP:10686"/>
        <dbReference type="ChEBI" id="CHEBI:15378"/>
        <dbReference type="ChEBI" id="CHEBI:57692"/>
        <dbReference type="ChEBI" id="CHEBI:58307"/>
        <dbReference type="ChEBI" id="CHEBI:83724"/>
        <dbReference type="ChEBI" id="CHEBI:83728"/>
        <dbReference type="EC" id="1.3.8.9"/>
    </reaction>
    <physiologicalReaction direction="left-to-right" evidence="25">
        <dbReference type="Rhea" id="RHEA:19182"/>
    </physiologicalReaction>
</comment>
<dbReference type="GO" id="GO:0005743">
    <property type="term" value="C:mitochondrial inner membrane"/>
    <property type="evidence" value="ECO:0007669"/>
    <property type="project" value="UniProtKB-SubCell"/>
</dbReference>
<name>A0A1V9X1T8_9ACAR</name>
<dbReference type="PROSITE" id="PS00072">
    <property type="entry name" value="ACYL_COA_DH_1"/>
    <property type="match status" value="1"/>
</dbReference>
<dbReference type="AlphaFoldDB" id="A0A1V9X1T8"/>
<comment type="catalytic activity">
    <reaction evidence="26">
        <text>eicosanoyl-CoA + oxidized [electron-transfer flavoprotein] + H(+) = (2E)-eicosenoyl-CoA + reduced [electron-transfer flavoprotein]</text>
        <dbReference type="Rhea" id="RHEA:47236"/>
        <dbReference type="Rhea" id="RHEA-COMP:10685"/>
        <dbReference type="Rhea" id="RHEA-COMP:10686"/>
        <dbReference type="ChEBI" id="CHEBI:15378"/>
        <dbReference type="ChEBI" id="CHEBI:57380"/>
        <dbReference type="ChEBI" id="CHEBI:57692"/>
        <dbReference type="ChEBI" id="CHEBI:58307"/>
        <dbReference type="ChEBI" id="CHEBI:74691"/>
    </reaction>
    <physiologicalReaction direction="left-to-right" evidence="26">
        <dbReference type="Rhea" id="RHEA:47237"/>
    </physiologicalReaction>
</comment>
<protein>
    <recommendedName>
        <fullName evidence="18">Very long-chain specific acyl-CoA dehydrogenase, mitochondrial</fullName>
        <ecNumber evidence="17">1.3.8.9</ecNumber>
    </recommendedName>
</protein>
<evidence type="ECO:0000256" key="17">
    <source>
        <dbReference type="ARBA" id="ARBA00039034"/>
    </source>
</evidence>
<comment type="caution">
    <text evidence="33">The sequence shown here is derived from an EMBL/GenBank/DDBJ whole genome shotgun (WGS) entry which is preliminary data.</text>
</comment>
<dbReference type="FunFam" id="1.10.540.10:FF:000001">
    <property type="entry name" value="Very long-chain-specific acyl-CoA dehydrogenase, mitochondrial"/>
    <property type="match status" value="1"/>
</dbReference>
<keyword evidence="7" id="KW-0999">Mitochondrion inner membrane</keyword>
<dbReference type="EC" id="1.3.8.9" evidence="17"/>
<dbReference type="GO" id="GO:0006631">
    <property type="term" value="P:fatty acid metabolic process"/>
    <property type="evidence" value="ECO:0007669"/>
    <property type="project" value="UniProtKB-KW"/>
</dbReference>
<dbReference type="PANTHER" id="PTHR43884:SF11">
    <property type="entry name" value="VERY LONG-CHAIN SPECIFIC ACYL-COA DEHYDROGENASE, MITOCHONDRIAL"/>
    <property type="match status" value="1"/>
</dbReference>
<evidence type="ECO:0000256" key="7">
    <source>
        <dbReference type="ARBA" id="ARBA00022792"/>
    </source>
</evidence>
<dbReference type="InParanoid" id="A0A1V9X1T8"/>
<evidence type="ECO:0000256" key="15">
    <source>
        <dbReference type="ARBA" id="ARBA00023128"/>
    </source>
</evidence>
<keyword evidence="14" id="KW-0443">Lipid metabolism</keyword>
<dbReference type="Pfam" id="PF21343">
    <property type="entry name" value="ACAD9-ACADV_C"/>
    <property type="match status" value="1"/>
</dbReference>
<evidence type="ECO:0000256" key="4">
    <source>
        <dbReference type="ARBA" id="ARBA00009347"/>
    </source>
</evidence>
<comment type="catalytic activity">
    <reaction evidence="23">
        <text>tetracosanoyl-CoA + oxidized [electron-transfer flavoprotein] + H(+) = (2E)-tetracosenoyl-CoA + reduced [electron-transfer flavoprotein]</text>
        <dbReference type="Rhea" id="RHEA:47232"/>
        <dbReference type="Rhea" id="RHEA-COMP:10685"/>
        <dbReference type="Rhea" id="RHEA-COMP:10686"/>
        <dbReference type="ChEBI" id="CHEBI:15378"/>
        <dbReference type="ChEBI" id="CHEBI:57692"/>
        <dbReference type="ChEBI" id="CHEBI:58307"/>
        <dbReference type="ChEBI" id="CHEBI:65052"/>
        <dbReference type="ChEBI" id="CHEBI:74693"/>
    </reaction>
    <physiologicalReaction direction="left-to-right" evidence="23">
        <dbReference type="Rhea" id="RHEA:47233"/>
    </physiologicalReaction>
</comment>
<evidence type="ECO:0000256" key="12">
    <source>
        <dbReference type="ARBA" id="ARBA00022990"/>
    </source>
</evidence>
<evidence type="ECO:0000256" key="11">
    <source>
        <dbReference type="ARBA" id="ARBA00022946"/>
    </source>
</evidence>
<evidence type="ECO:0000313" key="34">
    <source>
        <dbReference type="Proteomes" id="UP000192247"/>
    </source>
</evidence>
<evidence type="ECO:0000256" key="3">
    <source>
        <dbReference type="ARBA" id="ARBA00005198"/>
    </source>
</evidence>